<protein>
    <submittedName>
        <fullName evidence="2">Uncharacterized protein</fullName>
    </submittedName>
</protein>
<reference evidence="3" key="1">
    <citation type="submission" date="2015-02" db="EMBL/GenBank/DDBJ databases">
        <authorList>
            <person name="Chooi Y.-H."/>
        </authorList>
    </citation>
    <scope>NUCLEOTIDE SEQUENCE [LARGE SCALE GENOMIC DNA]</scope>
    <source>
        <strain evidence="3">strain Y</strain>
    </source>
</reference>
<name>A0A0D6JBK4_9HYPH</name>
<sequence>MHFFGKPMPSVNVTPHKAKRKNEITAEQASPHGQRRGAPSSVGSVLYPTTREHTSR</sequence>
<proteinExistence type="predicted"/>
<evidence type="ECO:0000313" key="3">
    <source>
        <dbReference type="Proteomes" id="UP000033187"/>
    </source>
</evidence>
<dbReference type="AlphaFoldDB" id="A0A0D6JBK4"/>
<dbReference type="Proteomes" id="UP000033187">
    <property type="component" value="Chromosome 1"/>
</dbReference>
<evidence type="ECO:0000313" key="2">
    <source>
        <dbReference type="EMBL" id="CPR16243.1"/>
    </source>
</evidence>
<gene>
    <name evidence="2" type="ORF">YBN1229_v1_0720</name>
</gene>
<dbReference type="KEGG" id="fiy:BN1229_v1_0720"/>
<accession>A0A0D6JBK4</accession>
<dbReference type="EMBL" id="LN829119">
    <property type="protein sequence ID" value="CPR16243.1"/>
    <property type="molecule type" value="Genomic_DNA"/>
</dbReference>
<evidence type="ECO:0000256" key="1">
    <source>
        <dbReference type="SAM" id="MobiDB-lite"/>
    </source>
</evidence>
<dbReference type="KEGG" id="fil:BN1229_v1_0717"/>
<keyword evidence="3" id="KW-1185">Reference proteome</keyword>
<organism evidence="2 3">
    <name type="scientific">Candidatus Filomicrobium marinum</name>
    <dbReference type="NCBI Taxonomy" id="1608628"/>
    <lineage>
        <taxon>Bacteria</taxon>
        <taxon>Pseudomonadati</taxon>
        <taxon>Pseudomonadota</taxon>
        <taxon>Alphaproteobacteria</taxon>
        <taxon>Hyphomicrobiales</taxon>
        <taxon>Hyphomicrobiaceae</taxon>
        <taxon>Filomicrobium</taxon>
    </lineage>
</organism>
<feature type="region of interest" description="Disordered" evidence="1">
    <location>
        <begin position="1"/>
        <end position="56"/>
    </location>
</feature>